<proteinExistence type="predicted"/>
<dbReference type="AlphaFoldDB" id="A0A835CQN7"/>
<evidence type="ECO:0000313" key="1">
    <source>
        <dbReference type="EMBL" id="KAF7990393.1"/>
    </source>
</evidence>
<dbReference type="Proteomes" id="UP000639338">
    <property type="component" value="Unassembled WGS sequence"/>
</dbReference>
<evidence type="ECO:0000313" key="2">
    <source>
        <dbReference type="Proteomes" id="UP000639338"/>
    </source>
</evidence>
<gene>
    <name evidence="1" type="ORF">HCN44_000198</name>
</gene>
<protein>
    <submittedName>
        <fullName evidence="1">Uncharacterized protein</fullName>
    </submittedName>
</protein>
<dbReference type="EMBL" id="JACMRX010000004">
    <property type="protein sequence ID" value="KAF7990393.1"/>
    <property type="molecule type" value="Genomic_DNA"/>
</dbReference>
<name>A0A835CQN7_APHGI</name>
<comment type="caution">
    <text evidence="1">The sequence shown here is derived from an EMBL/GenBank/DDBJ whole genome shotgun (WGS) entry which is preliminary data.</text>
</comment>
<sequence>MIKLILYNNRKITKAGGGGVPGEYTGAKEFLSYYEGQVSFEGVKIELALKYFIKCICVRSHSNLTTHSTINNILNGYSTITTNKIEKIAVVIPEEAPQSDDKAVNIKSGPVSCEDADRILALQHFIKYMGPVSCKDADRILALQHFIKCMGITINKYHTNLPGTIISDRATESMGRL</sequence>
<accession>A0A835CQN7</accession>
<organism evidence="1 2">
    <name type="scientific">Aphidius gifuensis</name>
    <name type="common">Parasitoid wasp</name>
    <dbReference type="NCBI Taxonomy" id="684658"/>
    <lineage>
        <taxon>Eukaryota</taxon>
        <taxon>Metazoa</taxon>
        <taxon>Ecdysozoa</taxon>
        <taxon>Arthropoda</taxon>
        <taxon>Hexapoda</taxon>
        <taxon>Insecta</taxon>
        <taxon>Pterygota</taxon>
        <taxon>Neoptera</taxon>
        <taxon>Endopterygota</taxon>
        <taxon>Hymenoptera</taxon>
        <taxon>Apocrita</taxon>
        <taxon>Ichneumonoidea</taxon>
        <taxon>Braconidae</taxon>
        <taxon>Aphidiinae</taxon>
        <taxon>Aphidius</taxon>
    </lineage>
</organism>
<reference evidence="1 2" key="1">
    <citation type="submission" date="2020-08" db="EMBL/GenBank/DDBJ databases">
        <title>Aphidius gifuensis genome sequencing and assembly.</title>
        <authorList>
            <person name="Du Z."/>
        </authorList>
    </citation>
    <scope>NUCLEOTIDE SEQUENCE [LARGE SCALE GENOMIC DNA]</scope>
    <source>
        <strain evidence="1">YNYX2018</strain>
        <tissue evidence="1">Adults</tissue>
    </source>
</reference>
<keyword evidence="2" id="KW-1185">Reference proteome</keyword>